<evidence type="ECO:0000259" key="1">
    <source>
        <dbReference type="PROSITE" id="PS50011"/>
    </source>
</evidence>
<evidence type="ECO:0000313" key="3">
    <source>
        <dbReference type="Proteomes" id="UP001175226"/>
    </source>
</evidence>
<dbReference type="SMART" id="SM00220">
    <property type="entry name" value="S_TKc"/>
    <property type="match status" value="1"/>
</dbReference>
<dbReference type="InterPro" id="IPR011009">
    <property type="entry name" value="Kinase-like_dom_sf"/>
</dbReference>
<comment type="caution">
    <text evidence="2">The sequence shown here is derived from an EMBL/GenBank/DDBJ whole genome shotgun (WGS) entry which is preliminary data.</text>
</comment>
<dbReference type="GO" id="GO:0005524">
    <property type="term" value="F:ATP binding"/>
    <property type="evidence" value="ECO:0007669"/>
    <property type="project" value="InterPro"/>
</dbReference>
<dbReference type="SUPFAM" id="SSF56112">
    <property type="entry name" value="Protein kinase-like (PK-like)"/>
    <property type="match status" value="1"/>
</dbReference>
<keyword evidence="3" id="KW-1185">Reference proteome</keyword>
<sequence>MLWPHPSWRNIELFWIWHYQFLQDSGYQLRPKFHPDWKPNWKTEDDMLFSEDSLSYSNPSNMDATRIKDKKLVTLKKVSRTKFPYEVDLALFLTSPPLSDDPKNHCVPIYEVLQSPYESDVGIIVMPRLHEFDLPDFDTVGEFLDAFRQIFDGLEFMHRNFVAHRDITILNVMLDPSRLYPKGSHPVRPFMNAKNTFFASHIMRTKCWPRYYLIDFESSRRYDPDKLPFDVSVAAGDRSAPEFVEIQANRDTKINPFPIDVYCAANLMRKEFEIVSFNHPPLHFLLPLVDDMTQADPSLRPTISEVVTRFATLCNSLTKSQLREPGPYAARICQRYRRIKNTLTFVPPLPIPKFPESEAITDSTLRSFYTLTPRVVQEHQNVETNVQYDEAST</sequence>
<accession>A0AA39IZ66</accession>
<organism evidence="2 3">
    <name type="scientific">Armillaria borealis</name>
    <dbReference type="NCBI Taxonomy" id="47425"/>
    <lineage>
        <taxon>Eukaryota</taxon>
        <taxon>Fungi</taxon>
        <taxon>Dikarya</taxon>
        <taxon>Basidiomycota</taxon>
        <taxon>Agaricomycotina</taxon>
        <taxon>Agaricomycetes</taxon>
        <taxon>Agaricomycetidae</taxon>
        <taxon>Agaricales</taxon>
        <taxon>Marasmiineae</taxon>
        <taxon>Physalacriaceae</taxon>
        <taxon>Armillaria</taxon>
    </lineage>
</organism>
<reference evidence="2" key="1">
    <citation type="submission" date="2023-06" db="EMBL/GenBank/DDBJ databases">
        <authorList>
            <consortium name="Lawrence Berkeley National Laboratory"/>
            <person name="Ahrendt S."/>
            <person name="Sahu N."/>
            <person name="Indic B."/>
            <person name="Wong-Bajracharya J."/>
            <person name="Merenyi Z."/>
            <person name="Ke H.-M."/>
            <person name="Monk M."/>
            <person name="Kocsube S."/>
            <person name="Drula E."/>
            <person name="Lipzen A."/>
            <person name="Balint B."/>
            <person name="Henrissat B."/>
            <person name="Andreopoulos B."/>
            <person name="Martin F.M."/>
            <person name="Harder C.B."/>
            <person name="Rigling D."/>
            <person name="Ford K.L."/>
            <person name="Foster G.D."/>
            <person name="Pangilinan J."/>
            <person name="Papanicolaou A."/>
            <person name="Barry K."/>
            <person name="LaButti K."/>
            <person name="Viragh M."/>
            <person name="Koriabine M."/>
            <person name="Yan M."/>
            <person name="Riley R."/>
            <person name="Champramary S."/>
            <person name="Plett K.L."/>
            <person name="Tsai I.J."/>
            <person name="Slot J."/>
            <person name="Sipos G."/>
            <person name="Plett J."/>
            <person name="Nagy L.G."/>
            <person name="Grigoriev I.V."/>
        </authorList>
    </citation>
    <scope>NUCLEOTIDE SEQUENCE</scope>
    <source>
        <strain evidence="2">FPL87.14</strain>
    </source>
</reference>
<proteinExistence type="predicted"/>
<feature type="domain" description="Protein kinase" evidence="1">
    <location>
        <begin position="19"/>
        <end position="393"/>
    </location>
</feature>
<dbReference type="EMBL" id="JAUEPT010000111">
    <property type="protein sequence ID" value="KAK0431563.1"/>
    <property type="molecule type" value="Genomic_DNA"/>
</dbReference>
<dbReference type="AlphaFoldDB" id="A0AA39IZ66"/>
<dbReference type="Proteomes" id="UP001175226">
    <property type="component" value="Unassembled WGS sequence"/>
</dbReference>
<dbReference type="GO" id="GO:0004672">
    <property type="term" value="F:protein kinase activity"/>
    <property type="evidence" value="ECO:0007669"/>
    <property type="project" value="InterPro"/>
</dbReference>
<protein>
    <recommendedName>
        <fullName evidence="1">Protein kinase domain-containing protein</fullName>
    </recommendedName>
</protein>
<name>A0AA39IZ66_9AGAR</name>
<gene>
    <name evidence="2" type="ORF">EV421DRAFT_1720426</name>
</gene>
<dbReference type="Gene3D" id="1.10.510.10">
    <property type="entry name" value="Transferase(Phosphotransferase) domain 1"/>
    <property type="match status" value="1"/>
</dbReference>
<dbReference type="PROSITE" id="PS50011">
    <property type="entry name" value="PROTEIN_KINASE_DOM"/>
    <property type="match status" value="1"/>
</dbReference>
<dbReference type="InterPro" id="IPR000719">
    <property type="entry name" value="Prot_kinase_dom"/>
</dbReference>
<evidence type="ECO:0000313" key="2">
    <source>
        <dbReference type="EMBL" id="KAK0431563.1"/>
    </source>
</evidence>